<organism evidence="7 8">
    <name type="scientific">Apiotrichum porosum</name>
    <dbReference type="NCBI Taxonomy" id="105984"/>
    <lineage>
        <taxon>Eukaryota</taxon>
        <taxon>Fungi</taxon>
        <taxon>Dikarya</taxon>
        <taxon>Basidiomycota</taxon>
        <taxon>Agaricomycotina</taxon>
        <taxon>Tremellomycetes</taxon>
        <taxon>Trichosporonales</taxon>
        <taxon>Trichosporonaceae</taxon>
        <taxon>Apiotrichum</taxon>
    </lineage>
</organism>
<dbReference type="RefSeq" id="XP_028479307.1">
    <property type="nucleotide sequence ID" value="XM_028620335.1"/>
</dbReference>
<keyword evidence="3 6" id="KW-1133">Transmembrane helix</keyword>
<dbReference type="OrthoDB" id="5204190at2759"/>
<feature type="region of interest" description="Disordered" evidence="5">
    <location>
        <begin position="357"/>
        <end position="388"/>
    </location>
</feature>
<keyword evidence="8" id="KW-1185">Reference proteome</keyword>
<feature type="transmembrane region" description="Helical" evidence="6">
    <location>
        <begin position="324"/>
        <end position="342"/>
    </location>
</feature>
<dbReference type="InterPro" id="IPR011701">
    <property type="entry name" value="MFS"/>
</dbReference>
<evidence type="ECO:0008006" key="9">
    <source>
        <dbReference type="Google" id="ProtNLM"/>
    </source>
</evidence>
<dbReference type="PANTHER" id="PTHR23507:SF13">
    <property type="entry name" value="MFS GENERAL SUBSTRATE TRANSPORTER"/>
    <property type="match status" value="1"/>
</dbReference>
<evidence type="ECO:0000256" key="6">
    <source>
        <dbReference type="SAM" id="Phobius"/>
    </source>
</evidence>
<keyword evidence="2 6" id="KW-0812">Transmembrane</keyword>
<gene>
    <name evidence="7" type="ORF">EHS24_004787</name>
</gene>
<dbReference type="InterPro" id="IPR036259">
    <property type="entry name" value="MFS_trans_sf"/>
</dbReference>
<dbReference type="AlphaFoldDB" id="A0A427Y629"/>
<feature type="transmembrane region" description="Helical" evidence="6">
    <location>
        <begin position="220"/>
        <end position="238"/>
    </location>
</feature>
<feature type="transmembrane region" description="Helical" evidence="6">
    <location>
        <begin position="35"/>
        <end position="57"/>
    </location>
</feature>
<evidence type="ECO:0000256" key="5">
    <source>
        <dbReference type="SAM" id="MobiDB-lite"/>
    </source>
</evidence>
<feature type="transmembrane region" description="Helical" evidence="6">
    <location>
        <begin position="509"/>
        <end position="527"/>
    </location>
</feature>
<dbReference type="Pfam" id="PF07690">
    <property type="entry name" value="MFS_1"/>
    <property type="match status" value="1"/>
</dbReference>
<comment type="subcellular location">
    <subcellularLocation>
        <location evidence="1">Membrane</location>
        <topology evidence="1">Multi-pass membrane protein</topology>
    </subcellularLocation>
</comment>
<dbReference type="Proteomes" id="UP000279236">
    <property type="component" value="Unassembled WGS sequence"/>
</dbReference>
<name>A0A427Y629_9TREE</name>
<dbReference type="Gene3D" id="1.20.1250.20">
    <property type="entry name" value="MFS general substrate transporter like domains"/>
    <property type="match status" value="1"/>
</dbReference>
<protein>
    <recommendedName>
        <fullName evidence="9">Major facilitator superfamily (MFS) profile domain-containing protein</fullName>
    </recommendedName>
</protein>
<accession>A0A427Y629</accession>
<feature type="transmembrane region" description="Helical" evidence="6">
    <location>
        <begin position="287"/>
        <end position="312"/>
    </location>
</feature>
<dbReference type="GO" id="GO:0022857">
    <property type="term" value="F:transmembrane transporter activity"/>
    <property type="evidence" value="ECO:0007669"/>
    <property type="project" value="InterPro"/>
</dbReference>
<evidence type="ECO:0000256" key="1">
    <source>
        <dbReference type="ARBA" id="ARBA00004141"/>
    </source>
</evidence>
<evidence type="ECO:0000313" key="7">
    <source>
        <dbReference type="EMBL" id="RSH86522.1"/>
    </source>
</evidence>
<sequence length="543" mass="58416">MSAQPTESTPLLAAVDNSVTSKPTPGSRFPPMLRVYLVSVVGVMTFSLTQTALIYSFRTMTCDDYYETHEWDGVGDRCAIPVIESRTAKSIALMSSLTTGCTVINLFISSTFMSKYGVKAAMFQQTLWATLRNLTQIYAESKGGALGIKVITFTQVFNILGSGGGLQLCANSYVSMLSTDEERTANLGVTGGVVMLGAGIGFTIGGMLERFVGPLAPFQAAFGMLCFCTFFGAFFLPYRTPDSEKAKSDSDDDGKNKKTPHGFLGPLKFFVPRKVVVGTRVTRDWNLFFLGMGTFFSVLATGYVAMALQLVATNVFAFTPDTSGYMLSLTLFVRAFFLSVLFPRIISRGRAWLSGTSSTTTSPAPTVPSSPTLSPTPTLTEHPDDPDEAEISDAVGAPVYDTAPKLVDVQHGSTFDLLFLRYSILLDGFLTSLVTMATQGWHMYAAAAILPFASGTGPASKGVTLEFVPADERPAALSAIALVEKIAQVTTIGLFGYAFALLSEVGRPTWVFMLNASIAFIAFLLLLPVRMPRVRQPVAEAHA</sequence>
<feature type="transmembrane region" description="Helical" evidence="6">
    <location>
        <begin position="185"/>
        <end position="208"/>
    </location>
</feature>
<dbReference type="EMBL" id="RSCE01000002">
    <property type="protein sequence ID" value="RSH86522.1"/>
    <property type="molecule type" value="Genomic_DNA"/>
</dbReference>
<keyword evidence="4 6" id="KW-0472">Membrane</keyword>
<reference evidence="7 8" key="1">
    <citation type="submission" date="2018-11" db="EMBL/GenBank/DDBJ databases">
        <title>Genome sequence of Apiotrichum porosum DSM 27194.</title>
        <authorList>
            <person name="Aliyu H."/>
            <person name="Gorte O."/>
            <person name="Ochsenreither K."/>
        </authorList>
    </citation>
    <scope>NUCLEOTIDE SEQUENCE [LARGE SCALE GENOMIC DNA]</scope>
    <source>
        <strain evidence="7 8">DSM 27194</strain>
    </source>
</reference>
<evidence type="ECO:0000313" key="8">
    <source>
        <dbReference type="Proteomes" id="UP000279236"/>
    </source>
</evidence>
<proteinExistence type="predicted"/>
<evidence type="ECO:0000256" key="4">
    <source>
        <dbReference type="ARBA" id="ARBA00023136"/>
    </source>
</evidence>
<evidence type="ECO:0000256" key="3">
    <source>
        <dbReference type="ARBA" id="ARBA00022989"/>
    </source>
</evidence>
<dbReference type="GeneID" id="39589330"/>
<dbReference type="GO" id="GO:0016020">
    <property type="term" value="C:membrane"/>
    <property type="evidence" value="ECO:0007669"/>
    <property type="project" value="UniProtKB-SubCell"/>
</dbReference>
<evidence type="ECO:0000256" key="2">
    <source>
        <dbReference type="ARBA" id="ARBA00022692"/>
    </source>
</evidence>
<feature type="transmembrane region" description="Helical" evidence="6">
    <location>
        <begin position="486"/>
        <end position="503"/>
    </location>
</feature>
<feature type="transmembrane region" description="Helical" evidence="6">
    <location>
        <begin position="91"/>
        <end position="113"/>
    </location>
</feature>
<dbReference type="PANTHER" id="PTHR23507">
    <property type="entry name" value="ZGC:174356"/>
    <property type="match status" value="1"/>
</dbReference>
<comment type="caution">
    <text evidence="7">The sequence shown here is derived from an EMBL/GenBank/DDBJ whole genome shotgun (WGS) entry which is preliminary data.</text>
</comment>
<feature type="compositionally biased region" description="Low complexity" evidence="5">
    <location>
        <begin position="357"/>
        <end position="380"/>
    </location>
</feature>
<dbReference type="STRING" id="105984.A0A427Y629"/>
<dbReference type="SUPFAM" id="SSF103473">
    <property type="entry name" value="MFS general substrate transporter"/>
    <property type="match status" value="2"/>
</dbReference>